<dbReference type="AlphaFoldDB" id="A0A542DRJ2"/>
<feature type="domain" description="Transposase IS116/IS110/IS902 C-terminal" evidence="3">
    <location>
        <begin position="221"/>
        <end position="302"/>
    </location>
</feature>
<dbReference type="OrthoDB" id="4337860at2"/>
<dbReference type="GO" id="GO:0004803">
    <property type="term" value="F:transposase activity"/>
    <property type="evidence" value="ECO:0007669"/>
    <property type="project" value="InterPro"/>
</dbReference>
<dbReference type="InterPro" id="IPR002525">
    <property type="entry name" value="Transp_IS110-like_N"/>
</dbReference>
<feature type="domain" description="Transposase IS110-like N-terminal" evidence="2">
    <location>
        <begin position="4"/>
        <end position="154"/>
    </location>
</feature>
<evidence type="ECO:0000259" key="3">
    <source>
        <dbReference type="Pfam" id="PF02371"/>
    </source>
</evidence>
<evidence type="ECO:0000256" key="1">
    <source>
        <dbReference type="SAM" id="Coils"/>
    </source>
</evidence>
<dbReference type="InterPro" id="IPR047650">
    <property type="entry name" value="Transpos_IS110"/>
</dbReference>
<dbReference type="Proteomes" id="UP000320876">
    <property type="component" value="Unassembled WGS sequence"/>
</dbReference>
<evidence type="ECO:0000313" key="5">
    <source>
        <dbReference type="Proteomes" id="UP000320876"/>
    </source>
</evidence>
<dbReference type="NCBIfam" id="NF033542">
    <property type="entry name" value="transpos_IS110"/>
    <property type="match status" value="1"/>
</dbReference>
<comment type="caution">
    <text evidence="4">The sequence shown here is derived from an EMBL/GenBank/DDBJ whole genome shotgun (WGS) entry which is preliminary data.</text>
</comment>
<dbReference type="Pfam" id="PF01548">
    <property type="entry name" value="DEDD_Tnp_IS110"/>
    <property type="match status" value="1"/>
</dbReference>
<dbReference type="PANTHER" id="PTHR33055:SF16">
    <property type="entry name" value="TRANSPOSASE FOR INSERTION SEQUENCE ELEMENT IS1547"/>
    <property type="match status" value="1"/>
</dbReference>
<proteinExistence type="predicted"/>
<keyword evidence="1" id="KW-0175">Coiled coil</keyword>
<protein>
    <submittedName>
        <fullName evidence="4">Transposase</fullName>
    </submittedName>
</protein>
<name>A0A542DRJ2_AMYCI</name>
<evidence type="ECO:0000313" key="4">
    <source>
        <dbReference type="EMBL" id="TQJ05722.1"/>
    </source>
</evidence>
<dbReference type="PANTHER" id="PTHR33055">
    <property type="entry name" value="TRANSPOSASE FOR INSERTION SEQUENCE ELEMENT IS1111A"/>
    <property type="match status" value="1"/>
</dbReference>
<dbReference type="EMBL" id="VFML01000001">
    <property type="protein sequence ID" value="TQJ05722.1"/>
    <property type="molecule type" value="Genomic_DNA"/>
</dbReference>
<accession>A0A542DRJ2</accession>
<dbReference type="GO" id="GO:0003677">
    <property type="term" value="F:DNA binding"/>
    <property type="evidence" value="ECO:0007669"/>
    <property type="project" value="InterPro"/>
</dbReference>
<feature type="coiled-coil region" evidence="1">
    <location>
        <begin position="189"/>
        <end position="216"/>
    </location>
</feature>
<reference evidence="4 5" key="1">
    <citation type="submission" date="2019-06" db="EMBL/GenBank/DDBJ databases">
        <title>Sequencing the genomes of 1000 actinobacteria strains.</title>
        <authorList>
            <person name="Klenk H.-P."/>
        </authorList>
    </citation>
    <scope>NUCLEOTIDE SEQUENCE [LARGE SCALE GENOMIC DNA]</scope>
    <source>
        <strain evidence="4 5">DSM 45679</strain>
    </source>
</reference>
<dbReference type="GO" id="GO:0006313">
    <property type="term" value="P:DNA transposition"/>
    <property type="evidence" value="ECO:0007669"/>
    <property type="project" value="InterPro"/>
</dbReference>
<dbReference type="RefSeq" id="WP_142001210.1">
    <property type="nucleotide sequence ID" value="NZ_VFML01000001.1"/>
</dbReference>
<dbReference type="InterPro" id="IPR003346">
    <property type="entry name" value="Transposase_20"/>
</dbReference>
<sequence length="350" mass="38769">MVMIGVDAHKRTHTLVAVDEIGRKLAERTVQATSDGHLAALQWAGQWTAVSFAVEDCRHMTRRLEQDLLRAGLPVVRVHTRFMATARRAGRQPGKSDPIDALAAAHAALREPDLPVAMLDGPARQVKLLSDYRHDLVTERTKVINRLRWHLHELDPELTIPPRGLRSYRTMDAVAHRLNSFEGTVARIAGDLLDRCQELTRQVNQLERELRDLVQALAPSLLEVPGCGVLSAAALIGETATASRFRSKDAYARFTGTAPIPVWSGNTTKVRLNRGGNRILNNALHTIAVTQTRSNGPGKDYYDKLTARGKTRKEALRLLRRRLSDVVFRALLTDERARAQPAPAALQAAA</sequence>
<keyword evidence="5" id="KW-1185">Reference proteome</keyword>
<evidence type="ECO:0000259" key="2">
    <source>
        <dbReference type="Pfam" id="PF01548"/>
    </source>
</evidence>
<dbReference type="Pfam" id="PF02371">
    <property type="entry name" value="Transposase_20"/>
    <property type="match status" value="1"/>
</dbReference>
<gene>
    <name evidence="4" type="ORF">FB471_5559</name>
</gene>
<organism evidence="4 5">
    <name type="scientific">Amycolatopsis cihanbeyliensis</name>
    <dbReference type="NCBI Taxonomy" id="1128664"/>
    <lineage>
        <taxon>Bacteria</taxon>
        <taxon>Bacillati</taxon>
        <taxon>Actinomycetota</taxon>
        <taxon>Actinomycetes</taxon>
        <taxon>Pseudonocardiales</taxon>
        <taxon>Pseudonocardiaceae</taxon>
        <taxon>Amycolatopsis</taxon>
    </lineage>
</organism>